<protein>
    <submittedName>
        <fullName evidence="1">Uncharacterized protein</fullName>
    </submittedName>
</protein>
<name>A0A7W7MJY7_9ACTN</name>
<evidence type="ECO:0000313" key="2">
    <source>
        <dbReference type="Proteomes" id="UP000590511"/>
    </source>
</evidence>
<sequence>MSATHQSAVAALQAVHEYCAREAVAFKHLCSPAESQR</sequence>
<accession>A0A7W7MJY7</accession>
<reference evidence="1 2" key="1">
    <citation type="submission" date="2020-08" db="EMBL/GenBank/DDBJ databases">
        <title>Sequencing the genomes of 1000 actinobacteria strains.</title>
        <authorList>
            <person name="Klenk H.-P."/>
        </authorList>
    </citation>
    <scope>NUCLEOTIDE SEQUENCE [LARGE SCALE GENOMIC DNA]</scope>
    <source>
        <strain evidence="1 2">DSM 43150</strain>
    </source>
</reference>
<evidence type="ECO:0000313" key="1">
    <source>
        <dbReference type="EMBL" id="MBB4753167.1"/>
    </source>
</evidence>
<dbReference type="AlphaFoldDB" id="A0A7W7MJY7"/>
<dbReference type="EMBL" id="JACHNC010000001">
    <property type="protein sequence ID" value="MBB4753167.1"/>
    <property type="molecule type" value="Genomic_DNA"/>
</dbReference>
<gene>
    <name evidence="1" type="ORF">BJ964_007328</name>
</gene>
<proteinExistence type="predicted"/>
<comment type="caution">
    <text evidence="1">The sequence shown here is derived from an EMBL/GenBank/DDBJ whole genome shotgun (WGS) entry which is preliminary data.</text>
</comment>
<organism evidence="1 2">
    <name type="scientific">Actinoplanes lobatus</name>
    <dbReference type="NCBI Taxonomy" id="113568"/>
    <lineage>
        <taxon>Bacteria</taxon>
        <taxon>Bacillati</taxon>
        <taxon>Actinomycetota</taxon>
        <taxon>Actinomycetes</taxon>
        <taxon>Micromonosporales</taxon>
        <taxon>Micromonosporaceae</taxon>
        <taxon>Actinoplanes</taxon>
    </lineage>
</organism>
<dbReference type="Proteomes" id="UP000590511">
    <property type="component" value="Unassembled WGS sequence"/>
</dbReference>